<dbReference type="EMBL" id="CAFZ01000548">
    <property type="protein sequence ID" value="CCA75900.1"/>
    <property type="molecule type" value="Genomic_DNA"/>
</dbReference>
<gene>
    <name evidence="2" type="ORF">PIIN_09896</name>
</gene>
<organism evidence="2 3">
    <name type="scientific">Serendipita indica (strain DSM 11827)</name>
    <name type="common">Root endophyte fungus</name>
    <name type="synonym">Piriformospora indica</name>
    <dbReference type="NCBI Taxonomy" id="1109443"/>
    <lineage>
        <taxon>Eukaryota</taxon>
        <taxon>Fungi</taxon>
        <taxon>Dikarya</taxon>
        <taxon>Basidiomycota</taxon>
        <taxon>Agaricomycotina</taxon>
        <taxon>Agaricomycetes</taxon>
        <taxon>Sebacinales</taxon>
        <taxon>Serendipitaceae</taxon>
        <taxon>Serendipita</taxon>
    </lineage>
</organism>
<dbReference type="AlphaFoldDB" id="G4TX57"/>
<sequence>MCQPLADSKATLGTRGKMMGSSAGVSKWARPFTKDERRSGRQDTRPSSDDGRELRIKRRYLERRNYFSYTGGVQILFQWAPCTGPGPWPVRRVTSKYRYGQ</sequence>
<dbReference type="InParanoid" id="G4TX57"/>
<evidence type="ECO:0000256" key="1">
    <source>
        <dbReference type="SAM" id="MobiDB-lite"/>
    </source>
</evidence>
<comment type="caution">
    <text evidence="2">The sequence shown here is derived from an EMBL/GenBank/DDBJ whole genome shotgun (WGS) entry which is preliminary data.</text>
</comment>
<dbReference type="Proteomes" id="UP000007148">
    <property type="component" value="Unassembled WGS sequence"/>
</dbReference>
<feature type="compositionally biased region" description="Basic and acidic residues" evidence="1">
    <location>
        <begin position="32"/>
        <end position="53"/>
    </location>
</feature>
<accession>G4TX57</accession>
<protein>
    <submittedName>
        <fullName evidence="2">Uncharacterized protein</fullName>
    </submittedName>
</protein>
<dbReference type="HOGENOM" id="CLU_2292755_0_0_1"/>
<keyword evidence="3" id="KW-1185">Reference proteome</keyword>
<evidence type="ECO:0000313" key="2">
    <source>
        <dbReference type="EMBL" id="CCA75900.1"/>
    </source>
</evidence>
<evidence type="ECO:0000313" key="3">
    <source>
        <dbReference type="Proteomes" id="UP000007148"/>
    </source>
</evidence>
<name>G4TX57_SERID</name>
<proteinExistence type="predicted"/>
<feature type="region of interest" description="Disordered" evidence="1">
    <location>
        <begin position="1"/>
        <end position="53"/>
    </location>
</feature>
<reference evidence="2 3" key="1">
    <citation type="journal article" date="2011" name="PLoS Pathog.">
        <title>Endophytic Life Strategies Decoded by Genome and Transcriptome Analyses of the Mutualistic Root Symbiont Piriformospora indica.</title>
        <authorList>
            <person name="Zuccaro A."/>
            <person name="Lahrmann U."/>
            <person name="Guldener U."/>
            <person name="Langen G."/>
            <person name="Pfiffi S."/>
            <person name="Biedenkopf D."/>
            <person name="Wong P."/>
            <person name="Samans B."/>
            <person name="Grimm C."/>
            <person name="Basiewicz M."/>
            <person name="Murat C."/>
            <person name="Martin F."/>
            <person name="Kogel K.H."/>
        </authorList>
    </citation>
    <scope>NUCLEOTIDE SEQUENCE [LARGE SCALE GENOMIC DNA]</scope>
    <source>
        <strain evidence="2 3">DSM 11827</strain>
    </source>
</reference>